<dbReference type="EMBL" id="JACYXJ010000006">
    <property type="protein sequence ID" value="MBD8877987.1"/>
    <property type="molecule type" value="Genomic_DNA"/>
</dbReference>
<name>A0ABR9CGC6_9HYPH</name>
<keyword evidence="1" id="KW-1133">Transmembrane helix</keyword>
<accession>A0ABR9CGC6</accession>
<evidence type="ECO:0000256" key="1">
    <source>
        <dbReference type="SAM" id="Phobius"/>
    </source>
</evidence>
<gene>
    <name evidence="2" type="ORF">IG617_16965</name>
</gene>
<evidence type="ECO:0008006" key="4">
    <source>
        <dbReference type="Google" id="ProtNLM"/>
    </source>
</evidence>
<feature type="transmembrane region" description="Helical" evidence="1">
    <location>
        <begin position="128"/>
        <end position="146"/>
    </location>
</feature>
<evidence type="ECO:0000313" key="2">
    <source>
        <dbReference type="EMBL" id="MBD8877987.1"/>
    </source>
</evidence>
<evidence type="ECO:0000313" key="3">
    <source>
        <dbReference type="Proteomes" id="UP000615687"/>
    </source>
</evidence>
<comment type="caution">
    <text evidence="2">The sequence shown here is derived from an EMBL/GenBank/DDBJ whole genome shotgun (WGS) entry which is preliminary data.</text>
</comment>
<dbReference type="Proteomes" id="UP000615687">
    <property type="component" value="Unassembled WGS sequence"/>
</dbReference>
<feature type="transmembrane region" description="Helical" evidence="1">
    <location>
        <begin position="87"/>
        <end position="108"/>
    </location>
</feature>
<keyword evidence="3" id="KW-1185">Reference proteome</keyword>
<dbReference type="RefSeq" id="WP_192110430.1">
    <property type="nucleotide sequence ID" value="NZ_JACYXJ010000006.1"/>
</dbReference>
<reference evidence="2 3" key="1">
    <citation type="submission" date="2020-09" db="EMBL/GenBank/DDBJ databases">
        <title>The genome sequence of type strain Labrenzia polysiphoniae KACC 19711.</title>
        <authorList>
            <person name="Liu Y."/>
        </authorList>
    </citation>
    <scope>NUCLEOTIDE SEQUENCE [LARGE SCALE GENOMIC DNA]</scope>
    <source>
        <strain evidence="2 3">KACC 19711</strain>
    </source>
</reference>
<feature type="transmembrane region" description="Helical" evidence="1">
    <location>
        <begin position="57"/>
        <end position="80"/>
    </location>
</feature>
<feature type="transmembrane region" description="Helical" evidence="1">
    <location>
        <begin position="12"/>
        <end position="37"/>
    </location>
</feature>
<proteinExistence type="predicted"/>
<protein>
    <recommendedName>
        <fullName evidence="4">DUF1440 domain-containing protein</fullName>
    </recommendedName>
</protein>
<keyword evidence="1" id="KW-0812">Transmembrane</keyword>
<organism evidence="2 3">
    <name type="scientific">Roseibium polysiphoniae</name>
    <dbReference type="NCBI Taxonomy" id="2571221"/>
    <lineage>
        <taxon>Bacteria</taxon>
        <taxon>Pseudomonadati</taxon>
        <taxon>Pseudomonadota</taxon>
        <taxon>Alphaproteobacteria</taxon>
        <taxon>Hyphomicrobiales</taxon>
        <taxon>Stappiaceae</taxon>
        <taxon>Roseibium</taxon>
    </lineage>
</organism>
<keyword evidence="1" id="KW-0472">Membrane</keyword>
<sequence length="161" mass="16964">MNLLARSDLKNIILAGLAGELAFELYGWLVSPVIFGVRLEPANLVAGLAGKFLGLPLPYAAAFAVHFLIGAVVFSSLVLLMQRVSRLSFAVSGALVGFLLWFVAQGFLAQLVGRSFMMGFGAYTQSSFVGHVGMMLIIGLVLQAMMRRQAPGGAGQTTAAA</sequence>